<keyword evidence="2" id="KW-1185">Reference proteome</keyword>
<dbReference type="AlphaFoldDB" id="A0A512AXL9"/>
<evidence type="ECO:0008006" key="3">
    <source>
        <dbReference type="Google" id="ProtNLM"/>
    </source>
</evidence>
<comment type="caution">
    <text evidence="1">The sequence shown here is derived from an EMBL/GenBank/DDBJ whole genome shotgun (WGS) entry which is preliminary data.</text>
</comment>
<reference evidence="1 2" key="1">
    <citation type="submission" date="2019-07" db="EMBL/GenBank/DDBJ databases">
        <title>Whole genome shotgun sequence of Adhaeribacter aerolatus NBRC 106133.</title>
        <authorList>
            <person name="Hosoyama A."/>
            <person name="Uohara A."/>
            <person name="Ohji S."/>
            <person name="Ichikawa N."/>
        </authorList>
    </citation>
    <scope>NUCLEOTIDE SEQUENCE [LARGE SCALE GENOMIC DNA]</scope>
    <source>
        <strain evidence="1 2">NBRC 106133</strain>
    </source>
</reference>
<name>A0A512AXL9_9BACT</name>
<evidence type="ECO:0000313" key="2">
    <source>
        <dbReference type="Proteomes" id="UP000321532"/>
    </source>
</evidence>
<proteinExistence type="predicted"/>
<accession>A0A512AXL9</accession>
<dbReference type="RefSeq" id="WP_146897703.1">
    <property type="nucleotide sequence ID" value="NZ_BJYS01000014.1"/>
</dbReference>
<evidence type="ECO:0000313" key="1">
    <source>
        <dbReference type="EMBL" id="GEO04444.1"/>
    </source>
</evidence>
<gene>
    <name evidence="1" type="ORF">AAE02nite_21080</name>
</gene>
<protein>
    <recommendedName>
        <fullName evidence="3">Secreted protein</fullName>
    </recommendedName>
</protein>
<dbReference type="EMBL" id="BJYS01000014">
    <property type="protein sequence ID" value="GEO04444.1"/>
    <property type="molecule type" value="Genomic_DNA"/>
</dbReference>
<dbReference type="Proteomes" id="UP000321532">
    <property type="component" value="Unassembled WGS sequence"/>
</dbReference>
<dbReference type="PROSITE" id="PS51257">
    <property type="entry name" value="PROKAR_LIPOPROTEIN"/>
    <property type="match status" value="1"/>
</dbReference>
<organism evidence="1 2">
    <name type="scientific">Adhaeribacter aerolatus</name>
    <dbReference type="NCBI Taxonomy" id="670289"/>
    <lineage>
        <taxon>Bacteria</taxon>
        <taxon>Pseudomonadati</taxon>
        <taxon>Bacteroidota</taxon>
        <taxon>Cytophagia</taxon>
        <taxon>Cytophagales</taxon>
        <taxon>Hymenobacteraceae</taxon>
        <taxon>Adhaeribacter</taxon>
    </lineage>
</organism>
<dbReference type="OrthoDB" id="128043at2"/>
<sequence length="284" mass="31752">MQRIAISAVKITAAVFSCLVLFTACENKEQTNHYSEQKNIENMKGHNHNHSHTGTEKKYDITFKSEPSNMEAVKPAKLYFRPEEVGNSSSVVTLDLVHEMKVHLFIMSKDLSYFAHEHPDIVADGSYVWEHTFPTGGEYILFQDYTPSGSGHQLGKQEIKVSGEEAPARKLGEENLTWESSGYKAILSAEQPVKANASIELKASVYKNGKPVTDLDDYLGALAHVVIVSENADEFVHVHPMESETSGPDILLHTNFPKKGKYKVFMQFKHEGKVHTSSFVINVV</sequence>